<accession>M5EME8</accession>
<feature type="region of interest" description="Disordered" evidence="1">
    <location>
        <begin position="1"/>
        <end position="20"/>
    </location>
</feature>
<evidence type="ECO:0000313" key="3">
    <source>
        <dbReference type="Proteomes" id="UP000012062"/>
    </source>
</evidence>
<sequence length="60" mass="6333">MTALASGAQGPRAEKAVKPGGSGRLLATEAYVSQSSHEILCRKMPKIFVNRSCARPGFLS</sequence>
<keyword evidence="3" id="KW-1185">Reference proteome</keyword>
<comment type="caution">
    <text evidence="2">The sequence shown here is derived from an EMBL/GenBank/DDBJ whole genome shotgun (WGS) entry which is preliminary data.</text>
</comment>
<proteinExistence type="predicted"/>
<dbReference type="STRING" id="1297569.MESS2_1590004"/>
<gene>
    <name evidence="2" type="ORF">MESS2_1590004</name>
</gene>
<dbReference type="AlphaFoldDB" id="M5EME8"/>
<protein>
    <submittedName>
        <fullName evidence="2">Uncharacterized protein</fullName>
    </submittedName>
</protein>
<evidence type="ECO:0000256" key="1">
    <source>
        <dbReference type="SAM" id="MobiDB-lite"/>
    </source>
</evidence>
<organism evidence="2 3">
    <name type="scientific">Mesorhizobium metallidurans STM 2683</name>
    <dbReference type="NCBI Taxonomy" id="1297569"/>
    <lineage>
        <taxon>Bacteria</taxon>
        <taxon>Pseudomonadati</taxon>
        <taxon>Pseudomonadota</taxon>
        <taxon>Alphaproteobacteria</taxon>
        <taxon>Hyphomicrobiales</taxon>
        <taxon>Phyllobacteriaceae</taxon>
        <taxon>Mesorhizobium</taxon>
    </lineage>
</organism>
<evidence type="ECO:0000313" key="2">
    <source>
        <dbReference type="EMBL" id="CCV05497.1"/>
    </source>
</evidence>
<dbReference type="EMBL" id="CAUM01000067">
    <property type="protein sequence ID" value="CCV05497.1"/>
    <property type="molecule type" value="Genomic_DNA"/>
</dbReference>
<dbReference type="Proteomes" id="UP000012062">
    <property type="component" value="Unassembled WGS sequence"/>
</dbReference>
<reference evidence="2 3" key="1">
    <citation type="submission" date="2013-02" db="EMBL/GenBank/DDBJ databases">
        <authorList>
            <person name="Genoscope - CEA"/>
        </authorList>
    </citation>
    <scope>NUCLEOTIDE SEQUENCE [LARGE SCALE GENOMIC DNA]</scope>
    <source>
        <strain evidence="2 3">STM 2683</strain>
    </source>
</reference>
<name>M5EME8_9HYPH</name>